<reference evidence="1 2" key="2">
    <citation type="journal article" date="2022" name="Mol. Biol. Evol.">
        <title>Comparative Genomics Reveals Insights into the Divergent Evolution of Astigmatic Mites and Household Pest Adaptations.</title>
        <authorList>
            <person name="Xiong Q."/>
            <person name="Wan A.T."/>
            <person name="Liu X."/>
            <person name="Fung C.S."/>
            <person name="Xiao X."/>
            <person name="Malainual N."/>
            <person name="Hou J."/>
            <person name="Wang L."/>
            <person name="Wang M."/>
            <person name="Yang K.Y."/>
            <person name="Cui Y."/>
            <person name="Leung E.L."/>
            <person name="Nong W."/>
            <person name="Shin S.K."/>
            <person name="Au S.W."/>
            <person name="Jeong K.Y."/>
            <person name="Chew F.T."/>
            <person name="Hui J.H."/>
            <person name="Leung T.F."/>
            <person name="Tungtrongchitr A."/>
            <person name="Zhong N."/>
            <person name="Liu Z."/>
            <person name="Tsui S.K."/>
        </authorList>
    </citation>
    <scope>NUCLEOTIDE SEQUENCE [LARGE SCALE GENOMIC DNA]</scope>
    <source>
        <strain evidence="1">Derp</strain>
    </source>
</reference>
<gene>
    <name evidence="1" type="ORF">DERP_000315</name>
</gene>
<dbReference type="Proteomes" id="UP000887458">
    <property type="component" value="Unassembled WGS sequence"/>
</dbReference>
<evidence type="ECO:0000313" key="2">
    <source>
        <dbReference type="Proteomes" id="UP000887458"/>
    </source>
</evidence>
<name>A0ABQ8IZT0_DERPT</name>
<keyword evidence="2" id="KW-1185">Reference proteome</keyword>
<accession>A0ABQ8IZT0</accession>
<comment type="caution">
    <text evidence="1">The sequence shown here is derived from an EMBL/GenBank/DDBJ whole genome shotgun (WGS) entry which is preliminary data.</text>
</comment>
<organism evidence="1 2">
    <name type="scientific">Dermatophagoides pteronyssinus</name>
    <name type="common">European house dust mite</name>
    <dbReference type="NCBI Taxonomy" id="6956"/>
    <lineage>
        <taxon>Eukaryota</taxon>
        <taxon>Metazoa</taxon>
        <taxon>Ecdysozoa</taxon>
        <taxon>Arthropoda</taxon>
        <taxon>Chelicerata</taxon>
        <taxon>Arachnida</taxon>
        <taxon>Acari</taxon>
        <taxon>Acariformes</taxon>
        <taxon>Sarcoptiformes</taxon>
        <taxon>Astigmata</taxon>
        <taxon>Psoroptidia</taxon>
        <taxon>Analgoidea</taxon>
        <taxon>Pyroglyphidae</taxon>
        <taxon>Dermatophagoidinae</taxon>
        <taxon>Dermatophagoides</taxon>
    </lineage>
</organism>
<dbReference type="EMBL" id="NJHN03000095">
    <property type="protein sequence ID" value="KAH9415821.1"/>
    <property type="molecule type" value="Genomic_DNA"/>
</dbReference>
<proteinExistence type="predicted"/>
<sequence>MMMKENEYEKKITTIIFDSRDWRTNNRIIELLEIRQQQQPKNIKIRLYQWFYDKQIVKKGSDYYEIRTTLEYDIKLKQPIL</sequence>
<reference evidence="1 2" key="1">
    <citation type="journal article" date="2018" name="J. Allergy Clin. Immunol.">
        <title>High-quality assembly of Dermatophagoides pteronyssinus genome and transcriptome reveals a wide range of novel allergens.</title>
        <authorList>
            <person name="Liu X.Y."/>
            <person name="Yang K.Y."/>
            <person name="Wang M.Q."/>
            <person name="Kwok J.S."/>
            <person name="Zeng X."/>
            <person name="Yang Z."/>
            <person name="Xiao X.J."/>
            <person name="Lau C.P."/>
            <person name="Li Y."/>
            <person name="Huang Z.M."/>
            <person name="Ba J.G."/>
            <person name="Yim A.K."/>
            <person name="Ouyang C.Y."/>
            <person name="Ngai S.M."/>
            <person name="Chan T.F."/>
            <person name="Leung E.L."/>
            <person name="Liu L."/>
            <person name="Liu Z.G."/>
            <person name="Tsui S.K."/>
        </authorList>
    </citation>
    <scope>NUCLEOTIDE SEQUENCE [LARGE SCALE GENOMIC DNA]</scope>
    <source>
        <strain evidence="1">Derp</strain>
    </source>
</reference>
<evidence type="ECO:0000313" key="1">
    <source>
        <dbReference type="EMBL" id="KAH9415821.1"/>
    </source>
</evidence>
<protein>
    <submittedName>
        <fullName evidence="1">Uncharacterized protein</fullName>
    </submittedName>
</protein>